<dbReference type="FunFam" id="1.20.1280.50:FF:000006">
    <property type="entry name" value="Transport inhibitor response 1"/>
    <property type="match status" value="1"/>
</dbReference>
<dbReference type="Proteomes" id="UP000824120">
    <property type="component" value="Chromosome 6"/>
</dbReference>
<dbReference type="Pfam" id="PF18511">
    <property type="entry name" value="F-box_5"/>
    <property type="match status" value="1"/>
</dbReference>
<evidence type="ECO:0000313" key="8">
    <source>
        <dbReference type="EMBL" id="KAG5598223.1"/>
    </source>
</evidence>
<dbReference type="CDD" id="cd22159">
    <property type="entry name" value="F-box_AtTIR1-like"/>
    <property type="match status" value="1"/>
</dbReference>
<dbReference type="SMART" id="SM00256">
    <property type="entry name" value="FBOX"/>
    <property type="match status" value="1"/>
</dbReference>
<dbReference type="InterPro" id="IPR006553">
    <property type="entry name" value="Leu-rich_rpt_Cys-con_subtyp"/>
</dbReference>
<dbReference type="AlphaFoldDB" id="A0A9J5YEF0"/>
<protein>
    <recommendedName>
        <fullName evidence="7">F-box domain-containing protein</fullName>
    </recommendedName>
</protein>
<gene>
    <name evidence="8" type="ORF">H5410_029593</name>
</gene>
<evidence type="ECO:0000256" key="2">
    <source>
        <dbReference type="ARBA" id="ARBA00004906"/>
    </source>
</evidence>
<sequence length="663" mass="73630">MSTLAPHFRTVMVNSLPLEVLEHIFSDITSDKDRNSISLVCKSWYEAERCCRKSVFIGNCYAVSPSILIRRFPDLRSVTIKGKPHFADFDLVPEGWGAYFYPWAVSMAKVYPFLEEIRLKRMVVCDESLELISKSFKNFRVLVLQSCEGFTTDGLAAIASNCSLVKDLLLMDLLPVLLTAVGGKSSKNAIAKKCLGTLIRLLGKEARAYSCMTWLQQTKGTNLRELDLGESEVEDLSGHWLSHFPDSCTSLVSLNIACLASEVSFSALERLVARSPHLKTLRLNRAVSIEKLPKLLRHASKLVEFGTGSYSADMQADVSEVFVNVSQAFSGCNQLKGLSGFWDAVPAYFPTIYPVHSKLTSLNLSYATIQIPDLGKLIGNCLNLQRLWVLDYIEDSGLEEIANTCKELQELRVFPSDPFAPGPNVSLTEQGLVAVSMGCPKLQSVLYFCRQMTNDALVTIARNRPNMIRFRLCIIEPRTPDYLTLEPLDAGFGAIVQHCKELRRLSLSGLLTDCVFEYIGVHAKKLEMLSLAFAGDSDLGLHYVLSGCESLRKLEIRDCPFGDEALLANAAKLETMRSLWMSNCSVSFEACKLLAQKLPGLNVEVIDERGHPDTRPESCPVEKLYIYRTVSGRRFDTPGFVWIIDEDAALTPCSNGNCSLASS</sequence>
<keyword evidence="6" id="KW-0927">Auxin signaling pathway</keyword>
<dbReference type="FunFam" id="3.80.10.10:FF:000029">
    <property type="entry name" value="Transport inhibitor response 1"/>
    <property type="match status" value="1"/>
</dbReference>
<keyword evidence="9" id="KW-1185">Reference proteome</keyword>
<comment type="subcellular location">
    <subcellularLocation>
        <location evidence="1">Nucleus</location>
    </subcellularLocation>
</comment>
<dbReference type="SMART" id="SM00367">
    <property type="entry name" value="LRR_CC"/>
    <property type="match status" value="5"/>
</dbReference>
<dbReference type="GO" id="GO:0019005">
    <property type="term" value="C:SCF ubiquitin ligase complex"/>
    <property type="evidence" value="ECO:0007669"/>
    <property type="project" value="TreeGrafter"/>
</dbReference>
<dbReference type="InterPro" id="IPR036047">
    <property type="entry name" value="F-box-like_dom_sf"/>
</dbReference>
<dbReference type="SUPFAM" id="SSF52047">
    <property type="entry name" value="RNI-like"/>
    <property type="match status" value="1"/>
</dbReference>
<dbReference type="GO" id="GO:0009734">
    <property type="term" value="P:auxin-activated signaling pathway"/>
    <property type="evidence" value="ECO:0007669"/>
    <property type="project" value="UniProtKB-KW"/>
</dbReference>
<dbReference type="GO" id="GO:0010152">
    <property type="term" value="P:pollen maturation"/>
    <property type="evidence" value="ECO:0007669"/>
    <property type="project" value="UniProtKB-ARBA"/>
</dbReference>
<dbReference type="OrthoDB" id="423607at2759"/>
<keyword evidence="3" id="KW-0217">Developmental protein</keyword>
<evidence type="ECO:0000256" key="6">
    <source>
        <dbReference type="ARBA" id="ARBA00023294"/>
    </source>
</evidence>
<proteinExistence type="predicted"/>
<dbReference type="GO" id="GO:0031146">
    <property type="term" value="P:SCF-dependent proteasomal ubiquitin-dependent protein catabolic process"/>
    <property type="evidence" value="ECO:0007669"/>
    <property type="project" value="TreeGrafter"/>
</dbReference>
<feature type="domain" description="F-box" evidence="7">
    <location>
        <begin position="16"/>
        <end position="57"/>
    </location>
</feature>
<dbReference type="PANTHER" id="PTHR16134:SF79">
    <property type="entry name" value="TIR1"/>
    <property type="match status" value="1"/>
</dbReference>
<dbReference type="PANTHER" id="PTHR16134">
    <property type="entry name" value="F-BOX/TPR REPEAT PROTEIN POF3"/>
    <property type="match status" value="1"/>
</dbReference>
<evidence type="ECO:0000256" key="3">
    <source>
        <dbReference type="ARBA" id="ARBA00022473"/>
    </source>
</evidence>
<evidence type="ECO:0000256" key="1">
    <source>
        <dbReference type="ARBA" id="ARBA00004123"/>
    </source>
</evidence>
<accession>A0A9J5YEF0</accession>
<evidence type="ECO:0000259" key="7">
    <source>
        <dbReference type="SMART" id="SM00256"/>
    </source>
</evidence>
<dbReference type="Pfam" id="PF13516">
    <property type="entry name" value="LRR_6"/>
    <property type="match status" value="1"/>
</dbReference>
<dbReference type="InterPro" id="IPR041101">
    <property type="entry name" value="Transp_inhibit"/>
</dbReference>
<dbReference type="Pfam" id="PF18791">
    <property type="entry name" value="Transp_inhibit"/>
    <property type="match status" value="1"/>
</dbReference>
<evidence type="ECO:0000256" key="5">
    <source>
        <dbReference type="ARBA" id="ARBA00023242"/>
    </source>
</evidence>
<evidence type="ECO:0000256" key="4">
    <source>
        <dbReference type="ARBA" id="ARBA00022786"/>
    </source>
</evidence>
<dbReference type="GO" id="GO:0005634">
    <property type="term" value="C:nucleus"/>
    <property type="evidence" value="ECO:0007669"/>
    <property type="project" value="UniProtKB-SubCell"/>
</dbReference>
<dbReference type="EMBL" id="JACXVP010000006">
    <property type="protein sequence ID" value="KAG5598223.1"/>
    <property type="molecule type" value="Genomic_DNA"/>
</dbReference>
<dbReference type="GO" id="GO:0010011">
    <property type="term" value="F:auxin binding"/>
    <property type="evidence" value="ECO:0007669"/>
    <property type="project" value="UniProtKB-ARBA"/>
</dbReference>
<organism evidence="8 9">
    <name type="scientific">Solanum commersonii</name>
    <name type="common">Commerson's wild potato</name>
    <name type="synonym">Commerson's nightshade</name>
    <dbReference type="NCBI Taxonomy" id="4109"/>
    <lineage>
        <taxon>Eukaryota</taxon>
        <taxon>Viridiplantae</taxon>
        <taxon>Streptophyta</taxon>
        <taxon>Embryophyta</taxon>
        <taxon>Tracheophyta</taxon>
        <taxon>Spermatophyta</taxon>
        <taxon>Magnoliopsida</taxon>
        <taxon>eudicotyledons</taxon>
        <taxon>Gunneridae</taxon>
        <taxon>Pentapetalae</taxon>
        <taxon>asterids</taxon>
        <taxon>lamiids</taxon>
        <taxon>Solanales</taxon>
        <taxon>Solanaceae</taxon>
        <taxon>Solanoideae</taxon>
        <taxon>Solaneae</taxon>
        <taxon>Solanum</taxon>
    </lineage>
</organism>
<comment type="caution">
    <text evidence="8">The sequence shown here is derived from an EMBL/GenBank/DDBJ whole genome shotgun (WGS) entry which is preliminary data.</text>
</comment>
<dbReference type="SUPFAM" id="SSF81383">
    <property type="entry name" value="F-box domain"/>
    <property type="match status" value="1"/>
</dbReference>
<dbReference type="InterPro" id="IPR001611">
    <property type="entry name" value="Leu-rich_rpt"/>
</dbReference>
<evidence type="ECO:0000313" key="9">
    <source>
        <dbReference type="Proteomes" id="UP000824120"/>
    </source>
</evidence>
<keyword evidence="4" id="KW-0833">Ubl conjugation pathway</keyword>
<reference evidence="8 9" key="1">
    <citation type="submission" date="2020-09" db="EMBL/GenBank/DDBJ databases">
        <title>De no assembly of potato wild relative species, Solanum commersonii.</title>
        <authorList>
            <person name="Cho K."/>
        </authorList>
    </citation>
    <scope>NUCLEOTIDE SEQUENCE [LARGE SCALE GENOMIC DNA]</scope>
    <source>
        <strain evidence="8">LZ3.2</strain>
        <tissue evidence="8">Leaf</tissue>
    </source>
</reference>
<dbReference type="InterPro" id="IPR041567">
    <property type="entry name" value="COI1_F-box"/>
</dbReference>
<dbReference type="InterPro" id="IPR001810">
    <property type="entry name" value="F-box_dom"/>
</dbReference>
<keyword evidence="5" id="KW-0539">Nucleus</keyword>
<dbReference type="Gene3D" id="3.80.10.10">
    <property type="entry name" value="Ribonuclease Inhibitor"/>
    <property type="match status" value="1"/>
</dbReference>
<comment type="pathway">
    <text evidence="2">Protein modification; protein ubiquitination.</text>
</comment>
<dbReference type="Gene3D" id="1.20.1280.50">
    <property type="match status" value="1"/>
</dbReference>
<dbReference type="InterPro" id="IPR032675">
    <property type="entry name" value="LRR_dom_sf"/>
</dbReference>
<name>A0A9J5YEF0_SOLCO</name>